<dbReference type="Proteomes" id="UP001454036">
    <property type="component" value="Unassembled WGS sequence"/>
</dbReference>
<evidence type="ECO:0000256" key="7">
    <source>
        <dbReference type="ARBA" id="ARBA00023242"/>
    </source>
</evidence>
<dbReference type="InterPro" id="IPR051032">
    <property type="entry name" value="AP2/ERF_TF_ERF_subfamily"/>
</dbReference>
<evidence type="ECO:0000256" key="3">
    <source>
        <dbReference type="ARBA" id="ARBA00023015"/>
    </source>
</evidence>
<evidence type="ECO:0000313" key="12">
    <source>
        <dbReference type="Proteomes" id="UP001454036"/>
    </source>
</evidence>
<dbReference type="GO" id="GO:0003677">
    <property type="term" value="F:DNA binding"/>
    <property type="evidence" value="ECO:0007669"/>
    <property type="project" value="UniProtKB-KW"/>
</dbReference>
<keyword evidence="12" id="KW-1185">Reference proteome</keyword>
<dbReference type="SUPFAM" id="SSF54171">
    <property type="entry name" value="DNA-binding domain"/>
    <property type="match status" value="1"/>
</dbReference>
<dbReference type="GO" id="GO:0006952">
    <property type="term" value="P:defense response"/>
    <property type="evidence" value="ECO:0007669"/>
    <property type="project" value="UniProtKB-KW"/>
</dbReference>
<evidence type="ECO:0000259" key="10">
    <source>
        <dbReference type="PROSITE" id="PS51032"/>
    </source>
</evidence>
<organism evidence="11 12">
    <name type="scientific">Lithospermum erythrorhizon</name>
    <name type="common">Purple gromwell</name>
    <name type="synonym">Lithospermum officinale var. erythrorhizon</name>
    <dbReference type="NCBI Taxonomy" id="34254"/>
    <lineage>
        <taxon>Eukaryota</taxon>
        <taxon>Viridiplantae</taxon>
        <taxon>Streptophyta</taxon>
        <taxon>Embryophyta</taxon>
        <taxon>Tracheophyta</taxon>
        <taxon>Spermatophyta</taxon>
        <taxon>Magnoliopsida</taxon>
        <taxon>eudicotyledons</taxon>
        <taxon>Gunneridae</taxon>
        <taxon>Pentapetalae</taxon>
        <taxon>asterids</taxon>
        <taxon>lamiids</taxon>
        <taxon>Boraginales</taxon>
        <taxon>Boraginaceae</taxon>
        <taxon>Boraginoideae</taxon>
        <taxon>Lithospermeae</taxon>
        <taxon>Lithospermum</taxon>
    </lineage>
</organism>
<dbReference type="CDD" id="cd00018">
    <property type="entry name" value="AP2"/>
    <property type="match status" value="1"/>
</dbReference>
<evidence type="ECO:0000313" key="11">
    <source>
        <dbReference type="EMBL" id="GAA0157290.1"/>
    </source>
</evidence>
<evidence type="ECO:0000256" key="8">
    <source>
        <dbReference type="ARBA" id="ARBA00024343"/>
    </source>
</evidence>
<evidence type="ECO:0000256" key="5">
    <source>
        <dbReference type="ARBA" id="ARBA00023159"/>
    </source>
</evidence>
<evidence type="ECO:0000256" key="4">
    <source>
        <dbReference type="ARBA" id="ARBA00023125"/>
    </source>
</evidence>
<keyword evidence="4 11" id="KW-0238">DNA-binding</keyword>
<keyword evidence="6" id="KW-0804">Transcription</keyword>
<keyword evidence="3" id="KW-0805">Transcription regulation</keyword>
<dbReference type="Pfam" id="PF00847">
    <property type="entry name" value="AP2"/>
    <property type="match status" value="1"/>
</dbReference>
<dbReference type="FunFam" id="3.30.730.10:FF:000001">
    <property type="entry name" value="Ethylene-responsive transcription factor 2"/>
    <property type="match status" value="1"/>
</dbReference>
<dbReference type="PANTHER" id="PTHR31985">
    <property type="entry name" value="ETHYLENE-RESPONSIVE TRANSCRIPTION FACTOR ERF042-RELATED"/>
    <property type="match status" value="1"/>
</dbReference>
<sequence length="204" mass="22872">MKDLENETTNDQEGKNNNSNKIDDGKHPIYRGVRKRSWGRWVSEIREPRKKSRIWLGTFATAEMAARAHDVAALAIKGHSAYLNFPDIAHLLPLPTSKSPKDIQAAAAKAATLVPLPESHLNNGSSPEDTPTSSSDDHATSESSASPRPTHKNDDPFHDLPDLFINSSHHIDELCYSISWKISETDESIYNDGYWHEDQSFPWD</sequence>
<keyword evidence="5" id="KW-0010">Activator</keyword>
<feature type="region of interest" description="Disordered" evidence="9">
    <location>
        <begin position="1"/>
        <end position="29"/>
    </location>
</feature>
<feature type="region of interest" description="Disordered" evidence="9">
    <location>
        <begin position="117"/>
        <end position="157"/>
    </location>
</feature>
<dbReference type="PROSITE" id="PS51032">
    <property type="entry name" value="AP2_ERF"/>
    <property type="match status" value="1"/>
</dbReference>
<dbReference type="InterPro" id="IPR001471">
    <property type="entry name" value="AP2/ERF_dom"/>
</dbReference>
<reference evidence="11 12" key="1">
    <citation type="submission" date="2024-01" db="EMBL/GenBank/DDBJ databases">
        <title>The complete chloroplast genome sequence of Lithospermum erythrorhizon: insights into the phylogenetic relationship among Boraginaceae species and the maternal lineages of purple gromwells.</title>
        <authorList>
            <person name="Okada T."/>
            <person name="Watanabe K."/>
        </authorList>
    </citation>
    <scope>NUCLEOTIDE SEQUENCE [LARGE SCALE GENOMIC DNA]</scope>
</reference>
<feature type="domain" description="AP2/ERF" evidence="10">
    <location>
        <begin position="29"/>
        <end position="86"/>
    </location>
</feature>
<feature type="compositionally biased region" description="Acidic residues" evidence="9">
    <location>
        <begin position="1"/>
        <end position="10"/>
    </location>
</feature>
<keyword evidence="7" id="KW-0539">Nucleus</keyword>
<comment type="caution">
    <text evidence="11">The sequence shown here is derived from an EMBL/GenBank/DDBJ whole genome shotgun (WGS) entry which is preliminary data.</text>
</comment>
<dbReference type="PANTHER" id="PTHR31985:SF130">
    <property type="entry name" value="ETHYLENE-RESPONSIVE TRANSCRIPTION FACTOR ERF034"/>
    <property type="match status" value="1"/>
</dbReference>
<evidence type="ECO:0000256" key="6">
    <source>
        <dbReference type="ARBA" id="ARBA00023163"/>
    </source>
</evidence>
<evidence type="ECO:0000256" key="2">
    <source>
        <dbReference type="ARBA" id="ARBA00022821"/>
    </source>
</evidence>
<evidence type="ECO:0000256" key="1">
    <source>
        <dbReference type="ARBA" id="ARBA00004123"/>
    </source>
</evidence>
<dbReference type="AlphaFoldDB" id="A0AAV3Q1A8"/>
<gene>
    <name evidence="11" type="ORF">LIER_14592</name>
</gene>
<feature type="compositionally biased region" description="Low complexity" evidence="9">
    <location>
        <begin position="125"/>
        <end position="134"/>
    </location>
</feature>
<dbReference type="InterPro" id="IPR036955">
    <property type="entry name" value="AP2/ERF_dom_sf"/>
</dbReference>
<dbReference type="GO" id="GO:0005634">
    <property type="term" value="C:nucleus"/>
    <property type="evidence" value="ECO:0007669"/>
    <property type="project" value="UniProtKB-SubCell"/>
</dbReference>
<protein>
    <submittedName>
        <fullName evidence="11">DNA-binding transcription factor</fullName>
    </submittedName>
</protein>
<dbReference type="GO" id="GO:0003700">
    <property type="term" value="F:DNA-binding transcription factor activity"/>
    <property type="evidence" value="ECO:0007669"/>
    <property type="project" value="InterPro"/>
</dbReference>
<dbReference type="EMBL" id="BAABME010003074">
    <property type="protein sequence ID" value="GAA0157290.1"/>
    <property type="molecule type" value="Genomic_DNA"/>
</dbReference>
<dbReference type="SMART" id="SM00380">
    <property type="entry name" value="AP2"/>
    <property type="match status" value="1"/>
</dbReference>
<dbReference type="PRINTS" id="PR00367">
    <property type="entry name" value="ETHRSPELEMNT"/>
</dbReference>
<dbReference type="Gene3D" id="3.30.730.10">
    <property type="entry name" value="AP2/ERF domain"/>
    <property type="match status" value="1"/>
</dbReference>
<comment type="subcellular location">
    <subcellularLocation>
        <location evidence="1">Nucleus</location>
    </subcellularLocation>
</comment>
<evidence type="ECO:0000256" key="9">
    <source>
        <dbReference type="SAM" id="MobiDB-lite"/>
    </source>
</evidence>
<accession>A0AAV3Q1A8</accession>
<comment type="similarity">
    <text evidence="8">Belongs to the AP2/ERF transcription factor family. ERF subfamily.</text>
</comment>
<feature type="compositionally biased region" description="Polar residues" evidence="9">
    <location>
        <begin position="11"/>
        <end position="20"/>
    </location>
</feature>
<dbReference type="InterPro" id="IPR016177">
    <property type="entry name" value="DNA-bd_dom_sf"/>
</dbReference>
<proteinExistence type="inferred from homology"/>
<name>A0AAV3Q1A8_LITER</name>
<keyword evidence="2" id="KW-0611">Plant defense</keyword>